<keyword evidence="3 15" id="KW-0028">Amino-acid biosynthesis</keyword>
<organism evidence="18 19">
    <name type="scientific">Aquincola tertiaricarbonis</name>
    <dbReference type="NCBI Taxonomy" id="391953"/>
    <lineage>
        <taxon>Bacteria</taxon>
        <taxon>Pseudomonadati</taxon>
        <taxon>Pseudomonadota</taxon>
        <taxon>Betaproteobacteria</taxon>
        <taxon>Burkholderiales</taxon>
        <taxon>Sphaerotilaceae</taxon>
        <taxon>Aquincola</taxon>
    </lineage>
</organism>
<evidence type="ECO:0000256" key="13">
    <source>
        <dbReference type="ARBA" id="ARBA00029437"/>
    </source>
</evidence>
<evidence type="ECO:0000256" key="10">
    <source>
        <dbReference type="ARBA" id="ARBA00023304"/>
    </source>
</evidence>
<keyword evidence="10 15" id="KW-0100">Branched-chain amino acid biosynthesis</keyword>
<dbReference type="Pfam" id="PF24877">
    <property type="entry name" value="ILV_EDD_C"/>
    <property type="match status" value="1"/>
</dbReference>
<proteinExistence type="inferred from homology"/>
<evidence type="ECO:0000256" key="15">
    <source>
        <dbReference type="HAMAP-Rule" id="MF_00012"/>
    </source>
</evidence>
<comment type="similarity">
    <text evidence="2 15">Belongs to the IlvD/Edd family.</text>
</comment>
<comment type="cofactor">
    <cofactor evidence="15">
        <name>[2Fe-2S] cluster</name>
        <dbReference type="ChEBI" id="CHEBI:190135"/>
    </cofactor>
    <text evidence="15">Binds 1 [2Fe-2S] cluster per subunit. This cluster acts as a Lewis acid cofactor.</text>
</comment>
<dbReference type="InterPro" id="IPR037237">
    <property type="entry name" value="IlvD/EDD_N"/>
</dbReference>
<comment type="pathway">
    <text evidence="12 15">Amino-acid biosynthesis; L-valine biosynthesis; L-valine from pyruvate: step 3/4.</text>
</comment>
<evidence type="ECO:0000256" key="14">
    <source>
        <dbReference type="ARBA" id="ARBA00029490"/>
    </source>
</evidence>
<dbReference type="RefSeq" id="WP_250196789.1">
    <property type="nucleotide sequence ID" value="NZ_CP097636.1"/>
</dbReference>
<dbReference type="Pfam" id="PF00920">
    <property type="entry name" value="ILVD_EDD_N"/>
    <property type="match status" value="1"/>
</dbReference>
<keyword evidence="5 15" id="KW-0479">Metal-binding</keyword>
<dbReference type="Proteomes" id="UP001056201">
    <property type="component" value="Chromosome 2"/>
</dbReference>
<keyword evidence="7 15" id="KW-0408">Iron</keyword>
<dbReference type="EMBL" id="CP097636">
    <property type="protein sequence ID" value="URI08567.1"/>
    <property type="molecule type" value="Genomic_DNA"/>
</dbReference>
<dbReference type="PROSITE" id="PS00887">
    <property type="entry name" value="ILVD_EDD_2"/>
    <property type="match status" value="1"/>
</dbReference>
<evidence type="ECO:0000256" key="2">
    <source>
        <dbReference type="ARBA" id="ARBA00006486"/>
    </source>
</evidence>
<feature type="active site" description="Proton acceptor" evidence="15">
    <location>
        <position position="478"/>
    </location>
</feature>
<dbReference type="InterPro" id="IPR050165">
    <property type="entry name" value="DHAD_IlvD/Edd"/>
</dbReference>
<comment type="function">
    <text evidence="15">Functions in the biosynthesis of branched-chain amino acids. Catalyzes the dehydration of (2R,3R)-2,3-dihydroxy-3-methylpentanoate (2,3-dihydroxy-3-methylvalerate) into 2-oxo-3-methylpentanoate (2-oxo-3-methylvalerate) and of (2R)-2,3-dihydroxy-3-methylbutanoate (2,3-dihydroxyisovalerate) into 2-oxo-3-methylbutanoate (2-oxoisovalerate), the penultimate precursor to L-isoleucine and L-valine, respectively.</text>
</comment>
<dbReference type="InterPro" id="IPR042096">
    <property type="entry name" value="Dihydro-acid_dehy_C"/>
</dbReference>
<evidence type="ECO:0000256" key="8">
    <source>
        <dbReference type="ARBA" id="ARBA00023014"/>
    </source>
</evidence>
<feature type="domain" description="Dihydroxy-acid/6-phosphogluconate dehydratase C-terminal" evidence="17">
    <location>
        <begin position="371"/>
        <end position="559"/>
    </location>
</feature>
<feature type="modified residue" description="N6-carboxylysine" evidence="15">
    <location>
        <position position="132"/>
    </location>
</feature>
<dbReference type="Gene3D" id="3.50.30.80">
    <property type="entry name" value="IlvD/EDD C-terminal domain-like"/>
    <property type="match status" value="1"/>
</dbReference>
<keyword evidence="9 15" id="KW-0456">Lyase</keyword>
<dbReference type="NCBIfam" id="NF002068">
    <property type="entry name" value="PRK00911.1"/>
    <property type="match status" value="1"/>
</dbReference>
<dbReference type="InterPro" id="IPR056740">
    <property type="entry name" value="ILV_EDD_C"/>
</dbReference>
<sequence>MNPPERPNLHKHRSRAVTEGVTRAPHRAFLRATGFDDAALQKSIVGIVSTQGENTPCSMALAPQADRARLGVAAGGGVPVSFSTVSVSDGTSMNHAGMRMSLVSREVIADSVEVAVRGHAYDGLVAFAGCDKTLPAMMMALARLNVPGVFIYGGATLPGHARGAQATILTTIEAVGAVQTGAMTLEALAATERSCTPTAGSCPGQFTANTMAMVGETLGLSPLGSAMVPAVYSERLAIAQRAGETVMHTLARGWPLPRDLITRKSLENACAAVAATGGSTNAALHIPAIAHEAGVDFTLDDVAAVFQRTPLIADLQPGGRYLARDLHEVGGVPAVLKALLQGGHLHGDVPTLEGRSLAEALAAWPDADGTVVRACTEALQPTGGVTVLRGNLCPEGALLKVAGLRSLAFTGPARVFENEEACMAAVSERRYRAGEVLVIRNEGPRGGPGMREMLSVTAAIYGQGMGEAVALLTDGRFSGATRGMSIGYVGPEAALGGPIALVRDGDIIRIDAAGGTLDLLVTEEELNARRSAWTPPAPARLGGVLEKYALVVRPARQGAVTHSGAVDWRYEGEGP</sequence>
<accession>A0ABY4S931</accession>
<feature type="binding site" evidence="15">
    <location>
        <position position="452"/>
    </location>
    <ligand>
        <name>Mg(2+)</name>
        <dbReference type="ChEBI" id="CHEBI:18420"/>
    </ligand>
</feature>
<name>A0ABY4S931_AQUTE</name>
<evidence type="ECO:0000256" key="11">
    <source>
        <dbReference type="ARBA" id="ARBA00029304"/>
    </source>
</evidence>
<protein>
    <recommendedName>
        <fullName evidence="14 15">Dihydroxy-acid dehydratase</fullName>
        <shortName evidence="15">DAD</shortName>
        <ecNumber evidence="14 15">4.2.1.9</ecNumber>
    </recommendedName>
</protein>
<keyword evidence="8 15" id="KW-0411">Iron-sulfur</keyword>
<dbReference type="HAMAP" id="MF_00012">
    <property type="entry name" value="IlvD"/>
    <property type="match status" value="1"/>
</dbReference>
<dbReference type="PANTHER" id="PTHR21000:SF5">
    <property type="entry name" value="DIHYDROXY-ACID DEHYDRATASE, MITOCHONDRIAL"/>
    <property type="match status" value="1"/>
</dbReference>
<gene>
    <name evidence="15" type="primary">ilvD</name>
    <name evidence="18" type="ORF">MW290_23590</name>
</gene>
<comment type="pathway">
    <text evidence="13 15">Amino-acid biosynthesis; L-isoleucine biosynthesis; L-isoleucine from 2-oxobutanoate: step 3/4.</text>
</comment>
<dbReference type="InterPro" id="IPR004404">
    <property type="entry name" value="DihydroxyA_deHydtase"/>
</dbReference>
<evidence type="ECO:0000313" key="18">
    <source>
        <dbReference type="EMBL" id="URI08567.1"/>
    </source>
</evidence>
<dbReference type="PROSITE" id="PS00886">
    <property type="entry name" value="ILVD_EDD_1"/>
    <property type="match status" value="1"/>
</dbReference>
<feature type="binding site" evidence="15">
    <location>
        <position position="131"/>
    </location>
    <ligand>
        <name>Mg(2+)</name>
        <dbReference type="ChEBI" id="CHEBI:18420"/>
    </ligand>
</feature>
<keyword evidence="4 15" id="KW-0001">2Fe-2S</keyword>
<evidence type="ECO:0000313" key="19">
    <source>
        <dbReference type="Proteomes" id="UP001056201"/>
    </source>
</evidence>
<dbReference type="InterPro" id="IPR000581">
    <property type="entry name" value="ILV_EDD_N"/>
</dbReference>
<feature type="domain" description="Dihydroxy-acid/6-phosphogluconate dehydratase N-terminal" evidence="16">
    <location>
        <begin position="42"/>
        <end position="359"/>
    </location>
</feature>
<evidence type="ECO:0000256" key="4">
    <source>
        <dbReference type="ARBA" id="ARBA00022714"/>
    </source>
</evidence>
<comment type="cofactor">
    <cofactor evidence="1 15">
        <name>Mg(2+)</name>
        <dbReference type="ChEBI" id="CHEBI:18420"/>
    </cofactor>
</comment>
<comment type="catalytic activity">
    <reaction evidence="11">
        <text>(2R)-2,3-dihydroxy-3-methylbutanoate = 3-methyl-2-oxobutanoate + H2O</text>
        <dbReference type="Rhea" id="RHEA:24809"/>
        <dbReference type="ChEBI" id="CHEBI:11851"/>
        <dbReference type="ChEBI" id="CHEBI:15377"/>
        <dbReference type="ChEBI" id="CHEBI:49072"/>
        <dbReference type="EC" id="4.2.1.9"/>
    </reaction>
    <physiologicalReaction direction="left-to-right" evidence="11">
        <dbReference type="Rhea" id="RHEA:24810"/>
    </physiologicalReaction>
</comment>
<feature type="binding site" evidence="15">
    <location>
        <position position="89"/>
    </location>
    <ligand>
        <name>Mg(2+)</name>
        <dbReference type="ChEBI" id="CHEBI:18420"/>
    </ligand>
</feature>
<dbReference type="EC" id="4.2.1.9" evidence="14 15"/>
<evidence type="ECO:0000256" key="7">
    <source>
        <dbReference type="ARBA" id="ARBA00023004"/>
    </source>
</evidence>
<evidence type="ECO:0000256" key="1">
    <source>
        <dbReference type="ARBA" id="ARBA00001946"/>
    </source>
</evidence>
<evidence type="ECO:0000259" key="16">
    <source>
        <dbReference type="Pfam" id="PF00920"/>
    </source>
</evidence>
<dbReference type="SUPFAM" id="SSF143975">
    <property type="entry name" value="IlvD/EDD N-terminal domain-like"/>
    <property type="match status" value="1"/>
</dbReference>
<comment type="caution">
    <text evidence="15">Lacks conserved residue(s) required for the propagation of feature annotation.</text>
</comment>
<dbReference type="InterPro" id="IPR020558">
    <property type="entry name" value="DiOHA_6PGluconate_deHydtase_CS"/>
</dbReference>
<feature type="binding site" evidence="15">
    <location>
        <position position="57"/>
    </location>
    <ligand>
        <name>[2Fe-2S] cluster</name>
        <dbReference type="ChEBI" id="CHEBI:190135"/>
    </ligand>
</feature>
<comment type="subunit">
    <text evidence="15">Homodimer.</text>
</comment>
<comment type="catalytic activity">
    <reaction evidence="15">
        <text>(2R,3R)-2,3-dihydroxy-3-methylpentanoate = (S)-3-methyl-2-oxopentanoate + H2O</text>
        <dbReference type="Rhea" id="RHEA:27694"/>
        <dbReference type="ChEBI" id="CHEBI:15377"/>
        <dbReference type="ChEBI" id="CHEBI:35146"/>
        <dbReference type="ChEBI" id="CHEBI:49258"/>
        <dbReference type="EC" id="4.2.1.9"/>
    </reaction>
</comment>
<reference evidence="18" key="1">
    <citation type="submission" date="2022-05" db="EMBL/GenBank/DDBJ databases">
        <title>An RpoN-dependent PEP-CTERM gene is involved in floc formation of an Aquincola tertiaricarbonis strain.</title>
        <authorList>
            <person name="Qiu D."/>
            <person name="Xia M."/>
        </authorList>
    </citation>
    <scope>NUCLEOTIDE SEQUENCE</scope>
    <source>
        <strain evidence="18">RN12</strain>
    </source>
</reference>
<feature type="binding site" description="via carbamate group" evidence="15">
    <location>
        <position position="132"/>
    </location>
    <ligand>
        <name>Mg(2+)</name>
        <dbReference type="ChEBI" id="CHEBI:18420"/>
    </ligand>
</feature>
<evidence type="ECO:0000259" key="17">
    <source>
        <dbReference type="Pfam" id="PF24877"/>
    </source>
</evidence>
<dbReference type="PANTHER" id="PTHR21000">
    <property type="entry name" value="DIHYDROXY-ACID DEHYDRATASE DAD"/>
    <property type="match status" value="1"/>
</dbReference>
<dbReference type="SUPFAM" id="SSF52016">
    <property type="entry name" value="LeuD/IlvD-like"/>
    <property type="match status" value="1"/>
</dbReference>
<evidence type="ECO:0000256" key="3">
    <source>
        <dbReference type="ARBA" id="ARBA00022605"/>
    </source>
</evidence>
<evidence type="ECO:0000256" key="12">
    <source>
        <dbReference type="ARBA" id="ARBA00029436"/>
    </source>
</evidence>
<evidence type="ECO:0000256" key="9">
    <source>
        <dbReference type="ARBA" id="ARBA00023239"/>
    </source>
</evidence>
<keyword evidence="6 15" id="KW-0460">Magnesium</keyword>
<evidence type="ECO:0000256" key="5">
    <source>
        <dbReference type="ARBA" id="ARBA00022723"/>
    </source>
</evidence>
<keyword evidence="19" id="KW-1185">Reference proteome</keyword>
<evidence type="ECO:0000256" key="6">
    <source>
        <dbReference type="ARBA" id="ARBA00022842"/>
    </source>
</evidence>